<dbReference type="InterPro" id="IPR036388">
    <property type="entry name" value="WH-like_DNA-bd_sf"/>
</dbReference>
<dbReference type="InterPro" id="IPR011711">
    <property type="entry name" value="GntR_C"/>
</dbReference>
<dbReference type="GO" id="GO:0003700">
    <property type="term" value="F:DNA-binding transcription factor activity"/>
    <property type="evidence" value="ECO:0007669"/>
    <property type="project" value="InterPro"/>
</dbReference>
<protein>
    <submittedName>
        <fullName evidence="5">GntR family transcriptional regulator</fullName>
    </submittedName>
</protein>
<dbReference type="EMBL" id="MDEO01000021">
    <property type="protein sequence ID" value="OCX24506.1"/>
    <property type="molecule type" value="Genomic_DNA"/>
</dbReference>
<dbReference type="Proteomes" id="UP000094412">
    <property type="component" value="Unassembled WGS sequence"/>
</dbReference>
<dbReference type="Pfam" id="PF07729">
    <property type="entry name" value="FCD"/>
    <property type="match status" value="1"/>
</dbReference>
<evidence type="ECO:0000313" key="6">
    <source>
        <dbReference type="Proteomes" id="UP000094412"/>
    </source>
</evidence>
<sequence>MQAADRRPRANHLDLAQRILDVVRQRGFGIGARLPEQQIAQLCNVSRTPVRAALRLLTERGMVEWQAETGYRLAIDPAWQMVGAAELPSAEEDDIADAILRDRSARRIDETITASGLIRRYAAGRGAVLKALKKLETENLIERAPGQSWVFRPSLDGSEARAESYEFRLVMEPAAILASGFRLDGARAVTLRQRMEALLALPDTAFDIRAFQAIDAEFHAMIAQGAANRFMAEALAGHLKLRRLPGAMSGVSVFRLRQSTHEHLGILDHLESGQFEVAADLLRAHLRVSRNQRPHAASRGAPALFGAIGRPN</sequence>
<evidence type="ECO:0000313" key="5">
    <source>
        <dbReference type="EMBL" id="OCX24506.1"/>
    </source>
</evidence>
<reference evidence="5 6" key="1">
    <citation type="submission" date="2016-08" db="EMBL/GenBank/DDBJ databases">
        <title>Whole genome sequence of Mesorhizobium sp. strain UASWS1009 isolated from industrial sewage.</title>
        <authorList>
            <person name="Crovadore J."/>
            <person name="Calmin G."/>
            <person name="Chablais R."/>
            <person name="Cochard B."/>
            <person name="Lefort F."/>
        </authorList>
    </citation>
    <scope>NUCLEOTIDE SEQUENCE [LARGE SCALE GENOMIC DNA]</scope>
    <source>
        <strain evidence="5 6">UASWS1009</strain>
    </source>
</reference>
<accession>A0A1C2EBZ1</accession>
<dbReference type="RefSeq" id="WP_024927194.1">
    <property type="nucleotide sequence ID" value="NZ_MDEO01000021.1"/>
</dbReference>
<dbReference type="InterPro" id="IPR000524">
    <property type="entry name" value="Tscrpt_reg_HTH_GntR"/>
</dbReference>
<dbReference type="Gene3D" id="1.20.120.530">
    <property type="entry name" value="GntR ligand-binding domain-like"/>
    <property type="match status" value="1"/>
</dbReference>
<evidence type="ECO:0000256" key="2">
    <source>
        <dbReference type="ARBA" id="ARBA00023125"/>
    </source>
</evidence>
<dbReference type="PROSITE" id="PS50949">
    <property type="entry name" value="HTH_GNTR"/>
    <property type="match status" value="1"/>
</dbReference>
<evidence type="ECO:0000256" key="1">
    <source>
        <dbReference type="ARBA" id="ARBA00023015"/>
    </source>
</evidence>
<name>A0A1C2EBZ1_9HYPH</name>
<dbReference type="SUPFAM" id="SSF46785">
    <property type="entry name" value="Winged helix' DNA-binding domain"/>
    <property type="match status" value="1"/>
</dbReference>
<keyword evidence="1" id="KW-0805">Transcription regulation</keyword>
<dbReference type="AlphaFoldDB" id="A0A1C2EBZ1"/>
<dbReference type="STRING" id="1566387.QV13_02110"/>
<evidence type="ECO:0000259" key="4">
    <source>
        <dbReference type="PROSITE" id="PS50949"/>
    </source>
</evidence>
<dbReference type="SMART" id="SM00345">
    <property type="entry name" value="HTH_GNTR"/>
    <property type="match status" value="2"/>
</dbReference>
<gene>
    <name evidence="5" type="ORF">QV13_02110</name>
</gene>
<dbReference type="Gene3D" id="1.10.10.10">
    <property type="entry name" value="Winged helix-like DNA-binding domain superfamily/Winged helix DNA-binding domain"/>
    <property type="match status" value="2"/>
</dbReference>
<dbReference type="InterPro" id="IPR036390">
    <property type="entry name" value="WH_DNA-bd_sf"/>
</dbReference>
<dbReference type="PANTHER" id="PTHR43537:SF5">
    <property type="entry name" value="UXU OPERON TRANSCRIPTIONAL REGULATOR"/>
    <property type="match status" value="1"/>
</dbReference>
<evidence type="ECO:0000256" key="3">
    <source>
        <dbReference type="ARBA" id="ARBA00023163"/>
    </source>
</evidence>
<keyword evidence="6" id="KW-1185">Reference proteome</keyword>
<organism evidence="5 6">
    <name type="scientific">Mesorhizobium hungaricum</name>
    <dbReference type="NCBI Taxonomy" id="1566387"/>
    <lineage>
        <taxon>Bacteria</taxon>
        <taxon>Pseudomonadati</taxon>
        <taxon>Pseudomonadota</taxon>
        <taxon>Alphaproteobacteria</taxon>
        <taxon>Hyphomicrobiales</taxon>
        <taxon>Phyllobacteriaceae</taxon>
        <taxon>Mesorhizobium</taxon>
    </lineage>
</organism>
<dbReference type="SMART" id="SM00895">
    <property type="entry name" value="FCD"/>
    <property type="match status" value="1"/>
</dbReference>
<feature type="domain" description="HTH gntR-type" evidence="4">
    <location>
        <begin position="9"/>
        <end position="76"/>
    </location>
</feature>
<keyword evidence="2" id="KW-0238">DNA-binding</keyword>
<dbReference type="GO" id="GO:0003677">
    <property type="term" value="F:DNA binding"/>
    <property type="evidence" value="ECO:0007669"/>
    <property type="project" value="UniProtKB-KW"/>
</dbReference>
<keyword evidence="3" id="KW-0804">Transcription</keyword>
<proteinExistence type="predicted"/>
<dbReference type="SUPFAM" id="SSF48008">
    <property type="entry name" value="GntR ligand-binding domain-like"/>
    <property type="match status" value="1"/>
</dbReference>
<dbReference type="InterPro" id="IPR008920">
    <property type="entry name" value="TF_FadR/GntR_C"/>
</dbReference>
<dbReference type="Pfam" id="PF00392">
    <property type="entry name" value="GntR"/>
    <property type="match status" value="1"/>
</dbReference>
<dbReference type="OrthoDB" id="7005926at2"/>
<dbReference type="PANTHER" id="PTHR43537">
    <property type="entry name" value="TRANSCRIPTIONAL REGULATOR, GNTR FAMILY"/>
    <property type="match status" value="1"/>
</dbReference>
<comment type="caution">
    <text evidence="5">The sequence shown here is derived from an EMBL/GenBank/DDBJ whole genome shotgun (WGS) entry which is preliminary data.</text>
</comment>